<proteinExistence type="predicted"/>
<name>A0A4P6ETD9_9BACL</name>
<sequence>MLYLAGQFFLRVLYGALFRLKSSGVEHIPLRGPIIVASNHVSNFDPPTVGIPIKRKLHFMAKVELFKVPLFGPLIRRLGAFPVNRGGVSKDAIKAAIALLKEGKALAMFPEGSRNSGGSGKKGLALIAHRSGALIVPAAIIGNYKLFRTLKVVYGEPIDPKAVVEANPEAADPLELITEVVMGRIRELVNENGPSNKF</sequence>
<dbReference type="Pfam" id="PF01553">
    <property type="entry name" value="Acyltransferase"/>
    <property type="match status" value="1"/>
</dbReference>
<dbReference type="OrthoDB" id="9803035at2"/>
<dbReference type="Proteomes" id="UP000293568">
    <property type="component" value="Chromosome"/>
</dbReference>
<evidence type="ECO:0000256" key="1">
    <source>
        <dbReference type="ARBA" id="ARBA00022679"/>
    </source>
</evidence>
<dbReference type="PANTHER" id="PTHR10434">
    <property type="entry name" value="1-ACYL-SN-GLYCEROL-3-PHOSPHATE ACYLTRANSFERASE"/>
    <property type="match status" value="1"/>
</dbReference>
<dbReference type="GO" id="GO:0003841">
    <property type="term" value="F:1-acylglycerol-3-phosphate O-acyltransferase activity"/>
    <property type="evidence" value="ECO:0007669"/>
    <property type="project" value="TreeGrafter"/>
</dbReference>
<evidence type="ECO:0000259" key="3">
    <source>
        <dbReference type="SMART" id="SM00563"/>
    </source>
</evidence>
<dbReference type="AlphaFoldDB" id="A0A4P6ETD9"/>
<evidence type="ECO:0000313" key="4">
    <source>
        <dbReference type="EMBL" id="QAY66182.1"/>
    </source>
</evidence>
<dbReference type="SUPFAM" id="SSF69593">
    <property type="entry name" value="Glycerol-3-phosphate (1)-acyltransferase"/>
    <property type="match status" value="1"/>
</dbReference>
<dbReference type="InterPro" id="IPR002123">
    <property type="entry name" value="Plipid/glycerol_acylTrfase"/>
</dbReference>
<keyword evidence="1 4" id="KW-0808">Transferase</keyword>
<dbReference type="GO" id="GO:0006654">
    <property type="term" value="P:phosphatidic acid biosynthetic process"/>
    <property type="evidence" value="ECO:0007669"/>
    <property type="project" value="TreeGrafter"/>
</dbReference>
<keyword evidence="5" id="KW-1185">Reference proteome</keyword>
<dbReference type="CDD" id="cd07989">
    <property type="entry name" value="LPLAT_AGPAT-like"/>
    <property type="match status" value="1"/>
</dbReference>
<dbReference type="EMBL" id="CP035492">
    <property type="protein sequence ID" value="QAY66182.1"/>
    <property type="molecule type" value="Genomic_DNA"/>
</dbReference>
<keyword evidence="2 4" id="KW-0012">Acyltransferase</keyword>
<evidence type="ECO:0000313" key="5">
    <source>
        <dbReference type="Proteomes" id="UP000293568"/>
    </source>
</evidence>
<accession>A0A4P6ETD9</accession>
<feature type="domain" description="Phospholipid/glycerol acyltransferase" evidence="3">
    <location>
        <begin position="34"/>
        <end position="143"/>
    </location>
</feature>
<dbReference type="RefSeq" id="WP_129439504.1">
    <property type="nucleotide sequence ID" value="NZ_CP035492.1"/>
</dbReference>
<evidence type="ECO:0000256" key="2">
    <source>
        <dbReference type="ARBA" id="ARBA00023315"/>
    </source>
</evidence>
<dbReference type="SMART" id="SM00563">
    <property type="entry name" value="PlsC"/>
    <property type="match status" value="1"/>
</dbReference>
<organism evidence="4 5">
    <name type="scientific">Paenibacillus protaetiae</name>
    <dbReference type="NCBI Taxonomy" id="2509456"/>
    <lineage>
        <taxon>Bacteria</taxon>
        <taxon>Bacillati</taxon>
        <taxon>Bacillota</taxon>
        <taxon>Bacilli</taxon>
        <taxon>Bacillales</taxon>
        <taxon>Paenibacillaceae</taxon>
        <taxon>Paenibacillus</taxon>
    </lineage>
</organism>
<dbReference type="KEGG" id="pprt:ET464_07005"/>
<dbReference type="PANTHER" id="PTHR10434:SF11">
    <property type="entry name" value="1-ACYL-SN-GLYCEROL-3-PHOSPHATE ACYLTRANSFERASE"/>
    <property type="match status" value="1"/>
</dbReference>
<gene>
    <name evidence="4" type="ORF">ET464_07005</name>
</gene>
<reference evidence="4 5" key="1">
    <citation type="submission" date="2019-01" db="EMBL/GenBank/DDBJ databases">
        <title>Genome sequencing of strain FW100M-2.</title>
        <authorList>
            <person name="Heo J."/>
            <person name="Kim S.-J."/>
            <person name="Kim J.-S."/>
            <person name="Hong S.-B."/>
            <person name="Kwon S.-W."/>
        </authorList>
    </citation>
    <scope>NUCLEOTIDE SEQUENCE [LARGE SCALE GENOMIC DNA]</scope>
    <source>
        <strain evidence="4 5">FW100M-2</strain>
    </source>
</reference>
<protein>
    <submittedName>
        <fullName evidence="4">1-acyl-sn-glycerol-3-phosphate acyltransferase</fullName>
    </submittedName>
</protein>